<sequence length="85" mass="9199">MDDVCENATPKISLHDVARDQVLETMRIQGSIKGKSVVILIDSGSTHNSINAEVAQRVNLSPNANNRLEIMVAFGEKLMSSGKCT</sequence>
<dbReference type="EMBL" id="KK785533">
    <property type="protein sequence ID" value="KDO42011.1"/>
    <property type="molecule type" value="Genomic_DNA"/>
</dbReference>
<dbReference type="InterPro" id="IPR001969">
    <property type="entry name" value="Aspartic_peptidase_AS"/>
</dbReference>
<name>A0A067DTT0_CITSI</name>
<evidence type="ECO:0000313" key="2">
    <source>
        <dbReference type="Proteomes" id="UP000027120"/>
    </source>
</evidence>
<dbReference type="Gene3D" id="2.40.70.10">
    <property type="entry name" value="Acid Proteases"/>
    <property type="match status" value="1"/>
</dbReference>
<evidence type="ECO:0008006" key="3">
    <source>
        <dbReference type="Google" id="ProtNLM"/>
    </source>
</evidence>
<evidence type="ECO:0000313" key="1">
    <source>
        <dbReference type="EMBL" id="KDO42011.1"/>
    </source>
</evidence>
<gene>
    <name evidence="1" type="ORF">CISIN_1g047037mg</name>
</gene>
<organism evidence="1 2">
    <name type="scientific">Citrus sinensis</name>
    <name type="common">Sweet orange</name>
    <name type="synonym">Citrus aurantium var. sinensis</name>
    <dbReference type="NCBI Taxonomy" id="2711"/>
    <lineage>
        <taxon>Eukaryota</taxon>
        <taxon>Viridiplantae</taxon>
        <taxon>Streptophyta</taxon>
        <taxon>Embryophyta</taxon>
        <taxon>Tracheophyta</taxon>
        <taxon>Spermatophyta</taxon>
        <taxon>Magnoliopsida</taxon>
        <taxon>eudicotyledons</taxon>
        <taxon>Gunneridae</taxon>
        <taxon>Pentapetalae</taxon>
        <taxon>rosids</taxon>
        <taxon>malvids</taxon>
        <taxon>Sapindales</taxon>
        <taxon>Rutaceae</taxon>
        <taxon>Aurantioideae</taxon>
        <taxon>Citrus</taxon>
    </lineage>
</organism>
<dbReference type="GO" id="GO:0006508">
    <property type="term" value="P:proteolysis"/>
    <property type="evidence" value="ECO:0007669"/>
    <property type="project" value="InterPro"/>
</dbReference>
<protein>
    <recommendedName>
        <fullName evidence="3">Aspartic peptidase DDI1-type domain-containing protein</fullName>
    </recommendedName>
</protein>
<dbReference type="AlphaFoldDB" id="A0A067DTT0"/>
<dbReference type="Proteomes" id="UP000027120">
    <property type="component" value="Unassembled WGS sequence"/>
</dbReference>
<dbReference type="PROSITE" id="PS00141">
    <property type="entry name" value="ASP_PROTEASE"/>
    <property type="match status" value="1"/>
</dbReference>
<proteinExistence type="predicted"/>
<dbReference type="InterPro" id="IPR021109">
    <property type="entry name" value="Peptidase_aspartic_dom_sf"/>
</dbReference>
<dbReference type="Pfam" id="PF13975">
    <property type="entry name" value="gag-asp_proteas"/>
    <property type="match status" value="1"/>
</dbReference>
<accession>A0A067DTT0</accession>
<dbReference type="CDD" id="cd00303">
    <property type="entry name" value="retropepsin_like"/>
    <property type="match status" value="1"/>
</dbReference>
<keyword evidence="2" id="KW-1185">Reference proteome</keyword>
<dbReference type="GO" id="GO:0004190">
    <property type="term" value="F:aspartic-type endopeptidase activity"/>
    <property type="evidence" value="ECO:0007669"/>
    <property type="project" value="InterPro"/>
</dbReference>
<reference evidence="1 2" key="1">
    <citation type="submission" date="2014-04" db="EMBL/GenBank/DDBJ databases">
        <authorList>
            <consortium name="International Citrus Genome Consortium"/>
            <person name="Gmitter F."/>
            <person name="Chen C."/>
            <person name="Farmerie W."/>
            <person name="Harkins T."/>
            <person name="Desany B."/>
            <person name="Mohiuddin M."/>
            <person name="Kodira C."/>
            <person name="Borodovsky M."/>
            <person name="Lomsadze A."/>
            <person name="Burns P."/>
            <person name="Jenkins J."/>
            <person name="Prochnik S."/>
            <person name="Shu S."/>
            <person name="Chapman J."/>
            <person name="Pitluck S."/>
            <person name="Schmutz J."/>
            <person name="Rokhsar D."/>
        </authorList>
    </citation>
    <scope>NUCLEOTIDE SEQUENCE</scope>
</reference>